<reference evidence="7 8" key="1">
    <citation type="submission" date="2013-03" db="EMBL/GenBank/DDBJ databases">
        <title>The Genome Sequence of Cladophialophora yegresii CBS 114405.</title>
        <authorList>
            <consortium name="The Broad Institute Genomics Platform"/>
            <person name="Cuomo C."/>
            <person name="de Hoog S."/>
            <person name="Gorbushina A."/>
            <person name="Walker B."/>
            <person name="Young S.K."/>
            <person name="Zeng Q."/>
            <person name="Gargeya S."/>
            <person name="Fitzgerald M."/>
            <person name="Haas B."/>
            <person name="Abouelleil A."/>
            <person name="Allen A.W."/>
            <person name="Alvarado L."/>
            <person name="Arachchi H.M."/>
            <person name="Berlin A.M."/>
            <person name="Chapman S.B."/>
            <person name="Gainer-Dewar J."/>
            <person name="Goldberg J."/>
            <person name="Griggs A."/>
            <person name="Gujja S."/>
            <person name="Hansen M."/>
            <person name="Howarth C."/>
            <person name="Imamovic A."/>
            <person name="Ireland A."/>
            <person name="Larimer J."/>
            <person name="McCowan C."/>
            <person name="Murphy C."/>
            <person name="Pearson M."/>
            <person name="Poon T.W."/>
            <person name="Priest M."/>
            <person name="Roberts A."/>
            <person name="Saif S."/>
            <person name="Shea T."/>
            <person name="Sisk P."/>
            <person name="Sykes S."/>
            <person name="Wortman J."/>
            <person name="Nusbaum C."/>
            <person name="Birren B."/>
        </authorList>
    </citation>
    <scope>NUCLEOTIDE SEQUENCE [LARGE SCALE GENOMIC DNA]</scope>
    <source>
        <strain evidence="7 8">CBS 114405</strain>
    </source>
</reference>
<dbReference type="Proteomes" id="UP000019473">
    <property type="component" value="Unassembled WGS sequence"/>
</dbReference>
<evidence type="ECO:0000313" key="8">
    <source>
        <dbReference type="Proteomes" id="UP000019473"/>
    </source>
</evidence>
<dbReference type="RefSeq" id="XP_007759388.1">
    <property type="nucleotide sequence ID" value="XM_007761198.1"/>
</dbReference>
<feature type="chain" id="PRO_5004931139" description="Alpha/beta hydrolase fold-3 domain-containing protein" evidence="5">
    <location>
        <begin position="24"/>
        <end position="490"/>
    </location>
</feature>
<dbReference type="VEuPathDB" id="FungiDB:A1O7_07198"/>
<dbReference type="HOGENOM" id="CLU_027519_0_0_1"/>
<dbReference type="Pfam" id="PF07859">
    <property type="entry name" value="Abhydrolase_3"/>
    <property type="match status" value="1"/>
</dbReference>
<dbReference type="InterPro" id="IPR033140">
    <property type="entry name" value="Lipase_GDXG_put_SER_AS"/>
</dbReference>
<evidence type="ECO:0000313" key="7">
    <source>
        <dbReference type="EMBL" id="EXJ56854.1"/>
    </source>
</evidence>
<dbReference type="SUPFAM" id="SSF53474">
    <property type="entry name" value="alpha/beta-Hydrolases"/>
    <property type="match status" value="1"/>
</dbReference>
<dbReference type="InterPro" id="IPR050300">
    <property type="entry name" value="GDXG_lipolytic_enzyme"/>
</dbReference>
<sequence>MDISPRALLKLLVPRLPLLLTTAILNTISLSPNSSKQDLQTELTVVIIRSIISVRKTMSYLQHISMKDPGIKGPISVAKVTIPPPTDEDGPRVAIVRAIQELGDGSETYTLPDIVNVEAEWTGYRKGVAKNEPRPDLPEADQYRVLMAGVSNETTILYFHGGAYFLMDPCSHRQSVAHLARLTGGRGYSVRYRLAPQNPFPAQLLDALIAYLSLLSPPGGSFHEPVPAKSIVFAGDSAGANLAVTLLQLLLTLRRIGLRNIKFHGVDVPIELPAGVALNSCWADISRSMPSIHKNAQFDYLDPPTAEGISKADPLPDDLWPARPPRAEIFCNASMLAHPLVSPLAALSELWEGMPPAWLCLGNEGLEDEITILARRMHQGGGVVHFVGYEGMPHCFAMIFPTTPKGKDCYQRQAKFIMNVVVDAGPTSSKAVWVKAFSNPPAPKELDFEHLSKLTDDEVFSAIDRMRNHARRREEDALKKWNEQQSRAKL</sequence>
<evidence type="ECO:0000256" key="4">
    <source>
        <dbReference type="SAM" id="MobiDB-lite"/>
    </source>
</evidence>
<gene>
    <name evidence="7" type="ORF">A1O7_07198</name>
</gene>
<comment type="caution">
    <text evidence="7">The sequence shown here is derived from an EMBL/GenBank/DDBJ whole genome shotgun (WGS) entry which is preliminary data.</text>
</comment>
<dbReference type="PANTHER" id="PTHR48081">
    <property type="entry name" value="AB HYDROLASE SUPERFAMILY PROTEIN C4A8.06C"/>
    <property type="match status" value="1"/>
</dbReference>
<protein>
    <recommendedName>
        <fullName evidence="6">Alpha/beta hydrolase fold-3 domain-containing protein</fullName>
    </recommendedName>
</protein>
<feature type="region of interest" description="Disordered" evidence="4">
    <location>
        <begin position="471"/>
        <end position="490"/>
    </location>
</feature>
<dbReference type="STRING" id="1182544.W9WEB7"/>
<dbReference type="Gene3D" id="3.40.50.1820">
    <property type="entry name" value="alpha/beta hydrolase"/>
    <property type="match status" value="1"/>
</dbReference>
<feature type="active site" evidence="3">
    <location>
        <position position="237"/>
    </location>
</feature>
<dbReference type="EMBL" id="AMGW01000005">
    <property type="protein sequence ID" value="EXJ56854.1"/>
    <property type="molecule type" value="Genomic_DNA"/>
</dbReference>
<proteinExistence type="inferred from homology"/>
<dbReference type="OrthoDB" id="5354320at2759"/>
<evidence type="ECO:0000256" key="2">
    <source>
        <dbReference type="ARBA" id="ARBA00022801"/>
    </source>
</evidence>
<feature type="compositionally biased region" description="Basic and acidic residues" evidence="4">
    <location>
        <begin position="471"/>
        <end position="482"/>
    </location>
</feature>
<dbReference type="InterPro" id="IPR029058">
    <property type="entry name" value="AB_hydrolase_fold"/>
</dbReference>
<name>W9WEB7_9EURO</name>
<comment type="similarity">
    <text evidence="1">Belongs to the 'GDXG' lipolytic enzyme family.</text>
</comment>
<dbReference type="eggNOG" id="KOG1515">
    <property type="taxonomic scope" value="Eukaryota"/>
</dbReference>
<evidence type="ECO:0000256" key="3">
    <source>
        <dbReference type="PROSITE-ProRule" id="PRU10038"/>
    </source>
</evidence>
<dbReference type="GeneID" id="19181773"/>
<evidence type="ECO:0000256" key="1">
    <source>
        <dbReference type="ARBA" id="ARBA00010515"/>
    </source>
</evidence>
<dbReference type="InterPro" id="IPR002168">
    <property type="entry name" value="Lipase_GDXG_HIS_AS"/>
</dbReference>
<keyword evidence="5" id="KW-0732">Signal</keyword>
<organism evidence="7 8">
    <name type="scientific">Cladophialophora yegresii CBS 114405</name>
    <dbReference type="NCBI Taxonomy" id="1182544"/>
    <lineage>
        <taxon>Eukaryota</taxon>
        <taxon>Fungi</taxon>
        <taxon>Dikarya</taxon>
        <taxon>Ascomycota</taxon>
        <taxon>Pezizomycotina</taxon>
        <taxon>Eurotiomycetes</taxon>
        <taxon>Chaetothyriomycetidae</taxon>
        <taxon>Chaetothyriales</taxon>
        <taxon>Herpotrichiellaceae</taxon>
        <taxon>Cladophialophora</taxon>
    </lineage>
</organism>
<dbReference type="InterPro" id="IPR013094">
    <property type="entry name" value="AB_hydrolase_3"/>
</dbReference>
<evidence type="ECO:0000259" key="6">
    <source>
        <dbReference type="Pfam" id="PF07859"/>
    </source>
</evidence>
<dbReference type="AlphaFoldDB" id="W9WEB7"/>
<dbReference type="PROSITE" id="PS01173">
    <property type="entry name" value="LIPASE_GDXG_HIS"/>
    <property type="match status" value="1"/>
</dbReference>
<feature type="domain" description="Alpha/beta hydrolase fold-3" evidence="6">
    <location>
        <begin position="156"/>
        <end position="397"/>
    </location>
</feature>
<dbReference type="GO" id="GO:0016787">
    <property type="term" value="F:hydrolase activity"/>
    <property type="evidence" value="ECO:0007669"/>
    <property type="project" value="UniProtKB-KW"/>
</dbReference>
<accession>W9WEB7</accession>
<keyword evidence="2" id="KW-0378">Hydrolase</keyword>
<feature type="signal peptide" evidence="5">
    <location>
        <begin position="1"/>
        <end position="23"/>
    </location>
</feature>
<evidence type="ECO:0000256" key="5">
    <source>
        <dbReference type="SAM" id="SignalP"/>
    </source>
</evidence>
<keyword evidence="8" id="KW-1185">Reference proteome</keyword>
<dbReference type="PANTHER" id="PTHR48081:SF25">
    <property type="entry name" value="PUTATIVE (AFU_ORTHOLOGUE AFUA_3G11560)-RELATED"/>
    <property type="match status" value="1"/>
</dbReference>
<dbReference type="PROSITE" id="PS01174">
    <property type="entry name" value="LIPASE_GDXG_SER"/>
    <property type="match status" value="1"/>
</dbReference>